<dbReference type="Pfam" id="PF12047">
    <property type="entry name" value="DNMT1-RFD"/>
    <property type="match status" value="1"/>
</dbReference>
<sequence>MVGRRRRTSDTTAGTVDDGHGYVEELTVLKKFSPELDAVDSMLQTFVLKDATVCDKTGRPVELFTVKTKGPFTVRGRVIIDDERKSRAKKPNTKYALIETKQCTRYAIGENDTGTYGAWASGNAGWYEIRPPSATYKPIYDRMIEGVSIYYTVMTAIEEHMAQEGKGKKGKGRKKKSGTHNELSIEELLLKYAVAIGDGATYDEVVARCDNHAPFLISHFYEDSHAFDWPPTVFFKWLVERHPETHANVLKARNKVIPAPPIQELPEETAAVETPVAVDEPPAQKTLARRTRRTTPQDANVTSDESKNHDAAAPQRSVRSRSRAKTKTQSRSPPPAQVVEPMDVDAPPASAPAETTSGDVAQPSHIDLLMEGIQEIRPELEPLSKAALSKVASKLYYKYRIKNYHSSSEILLYYARELLERLDEREWGESGFWAKLQEAASKPRLELQHIEYDHIPSNLIRRKTLAAPRVHKKAGEEGDTPQPAMETPQPRRIGRPAGKMSALRLVGGKGSKRRFDSDDETPDTVSRGSKAAKRSHGDDSDDDNMNAGSSSAEESDGSEPDTADSPAALKVVVRAENIPTSDAKGPNGTWVCEEDDCGFVVRNPDQEDGREKIREHMQEAHYEDDEDRDARINLAVTEGVKNHLPIEYFSPPPSPPYFRYSCLLSNDQPEVSPFWDSGPSGPATATDANASSPRSVTVAESSDEDDVLPGTSLSPTRKDPPHGPEGPGEGGDPARRHPADPTDQTTPDILRG</sequence>
<feature type="compositionally biased region" description="Polar residues" evidence="3">
    <location>
        <begin position="294"/>
        <end position="303"/>
    </location>
</feature>
<feature type="compositionally biased region" description="Acidic residues" evidence="3">
    <location>
        <begin position="553"/>
        <end position="562"/>
    </location>
</feature>
<feature type="compositionally biased region" description="Polar residues" evidence="3">
    <location>
        <begin position="742"/>
        <end position="752"/>
    </location>
</feature>
<feature type="compositionally biased region" description="Polar residues" evidence="3">
    <location>
        <begin position="686"/>
        <end position="700"/>
    </location>
</feature>
<name>A0A8H6JQ31_9PEZI</name>
<reference evidence="5 6" key="1">
    <citation type="journal article" date="2020" name="Phytopathology">
        <title>Genome Sequence Resources of Colletotrichum truncatum, C. plurivorum, C. musicola, and C. sojae: Four Species Pathogenic to Soybean (Glycine max).</title>
        <authorList>
            <person name="Rogerio F."/>
            <person name="Boufleur T.R."/>
            <person name="Ciampi-Guillardi M."/>
            <person name="Sukno S.A."/>
            <person name="Thon M.R."/>
            <person name="Massola Junior N.S."/>
            <person name="Baroncelli R."/>
        </authorList>
    </citation>
    <scope>NUCLEOTIDE SEQUENCE [LARGE SCALE GENOMIC DNA]</scope>
    <source>
        <strain evidence="5 6">LFN0009</strain>
    </source>
</reference>
<comment type="subcellular location">
    <subcellularLocation>
        <location evidence="1">Nucleus</location>
    </subcellularLocation>
</comment>
<evidence type="ECO:0000259" key="4">
    <source>
        <dbReference type="Pfam" id="PF12047"/>
    </source>
</evidence>
<feature type="region of interest" description="Disordered" evidence="3">
    <location>
        <begin position="266"/>
        <end position="359"/>
    </location>
</feature>
<proteinExistence type="predicted"/>
<feature type="compositionally biased region" description="Basic residues" evidence="3">
    <location>
        <begin position="318"/>
        <end position="328"/>
    </location>
</feature>
<dbReference type="InterPro" id="IPR022702">
    <property type="entry name" value="Cytosine_MeTrfase1_RFD"/>
</dbReference>
<feature type="region of interest" description="Disordered" evidence="3">
    <location>
        <begin position="468"/>
        <end position="570"/>
    </location>
</feature>
<dbReference type="Proteomes" id="UP000652219">
    <property type="component" value="Unassembled WGS sequence"/>
</dbReference>
<dbReference type="AlphaFoldDB" id="A0A8H6JQ31"/>
<keyword evidence="6" id="KW-1185">Reference proteome</keyword>
<dbReference type="GO" id="GO:0005634">
    <property type="term" value="C:nucleus"/>
    <property type="evidence" value="ECO:0007669"/>
    <property type="project" value="UniProtKB-SubCell"/>
</dbReference>
<evidence type="ECO:0000256" key="1">
    <source>
        <dbReference type="ARBA" id="ARBA00004123"/>
    </source>
</evidence>
<keyword evidence="2" id="KW-0539">Nucleus</keyword>
<evidence type="ECO:0000256" key="3">
    <source>
        <dbReference type="SAM" id="MobiDB-lite"/>
    </source>
</evidence>
<evidence type="ECO:0000256" key="2">
    <source>
        <dbReference type="ARBA" id="ARBA00023242"/>
    </source>
</evidence>
<evidence type="ECO:0000313" key="6">
    <source>
        <dbReference type="Proteomes" id="UP000652219"/>
    </source>
</evidence>
<dbReference type="EMBL" id="WIGN01000022">
    <property type="protein sequence ID" value="KAF6817284.1"/>
    <property type="molecule type" value="Genomic_DNA"/>
</dbReference>
<feature type="domain" description="RFTS" evidence="4">
    <location>
        <begin position="52"/>
        <end position="161"/>
    </location>
</feature>
<feature type="region of interest" description="Disordered" evidence="3">
    <location>
        <begin position="668"/>
        <end position="752"/>
    </location>
</feature>
<comment type="caution">
    <text evidence="5">The sequence shown here is derived from an EMBL/GenBank/DDBJ whole genome shotgun (WGS) entry which is preliminary data.</text>
</comment>
<protein>
    <recommendedName>
        <fullName evidence="4">RFTS domain-containing protein</fullName>
    </recommendedName>
</protein>
<organism evidence="5 6">
    <name type="scientific">Colletotrichum sojae</name>
    <dbReference type="NCBI Taxonomy" id="2175907"/>
    <lineage>
        <taxon>Eukaryota</taxon>
        <taxon>Fungi</taxon>
        <taxon>Dikarya</taxon>
        <taxon>Ascomycota</taxon>
        <taxon>Pezizomycotina</taxon>
        <taxon>Sordariomycetes</taxon>
        <taxon>Hypocreomycetidae</taxon>
        <taxon>Glomerellales</taxon>
        <taxon>Glomerellaceae</taxon>
        <taxon>Colletotrichum</taxon>
        <taxon>Colletotrichum orchidearum species complex</taxon>
    </lineage>
</organism>
<accession>A0A8H6JQ31</accession>
<gene>
    <name evidence="5" type="ORF">CSOJ01_02466</name>
</gene>
<evidence type="ECO:0000313" key="5">
    <source>
        <dbReference type="EMBL" id="KAF6817284.1"/>
    </source>
</evidence>